<dbReference type="PROSITE" id="PS50250">
    <property type="entry name" value="PCI"/>
    <property type="match status" value="1"/>
</dbReference>
<dbReference type="Proteomes" id="UP000243876">
    <property type="component" value="Unassembled WGS sequence"/>
</dbReference>
<evidence type="ECO:0000313" key="8">
    <source>
        <dbReference type="EMBL" id="CEQ42214.1"/>
    </source>
</evidence>
<dbReference type="InterPro" id="IPR036390">
    <property type="entry name" value="WH_DNA-bd_sf"/>
</dbReference>
<evidence type="ECO:0000256" key="1">
    <source>
        <dbReference type="ARBA" id="ARBA00004123"/>
    </source>
</evidence>
<dbReference type="SMART" id="SM00088">
    <property type="entry name" value="PINT"/>
    <property type="match status" value="1"/>
</dbReference>
<feature type="domain" description="PCI" evidence="7">
    <location>
        <begin position="304"/>
        <end position="473"/>
    </location>
</feature>
<protein>
    <submittedName>
        <fullName evidence="8">SPOSA6832_03998-mRNA-1:cds</fullName>
    </submittedName>
</protein>
<dbReference type="AlphaFoldDB" id="A0A0D6EQI0"/>
<dbReference type="Pfam" id="PF10602">
    <property type="entry name" value="RPN7"/>
    <property type="match status" value="1"/>
</dbReference>
<feature type="non-terminal residue" evidence="8">
    <location>
        <position position="1"/>
    </location>
</feature>
<sequence>MDLDPPPPAALSRPTRRILVPDSSPYDLEQLAGSWEGRSKVNRLLFVANSSPSLAGPALTLALAAIKEATLDVPLYENTFHMYRQHISAIESGDEQDPTAVAWHGSVKGNEVSLDREWIDKAKREAQSGLDKLEVELKGYMTNLIKESIRMGHRDLARFQYRIGDLQGAVRSYTKSREFCTTSQHVLEMCLGVIEIALDMSNYAFVRNYVVKAESAVDAAQASTNGNKSRAAPVNLPGMVAPAQDPIEAAKEKERKIVHERLTVAGGVAFLGSGAFDKAARAFTDIGSEALNAPVGHFIPPADVALYAVLTGLACFDRTQIRARLLENANLRPFLDLEPYLRDIVRAFYDSKFKEGLELLHRHSVRRSRSHLPHPSSSRAALLTRERIKLQHRPLLDVHLAPHLSALHKLIRSRALLAYFQPFASVSLARMAAAFGTDEASQHPEIVELIATGQLKARIDSAHGVLVAKRKDARGEAFRHALDEGEKMQKRASASQLRSVPPCGFLQGLEKSENLGELTPGSRGHRMKLLQADIVVKPAKGGSGQQQHLSVQEA</sequence>
<accession>A0A0D6EQI0</accession>
<keyword evidence="4" id="KW-0963">Cytoplasm</keyword>
<dbReference type="PANTHER" id="PTHR14145:SF2">
    <property type="entry name" value="COP9 SIGNALOSOME COMPLEX SUBUNIT 1"/>
    <property type="match status" value="1"/>
</dbReference>
<keyword evidence="9" id="KW-1185">Reference proteome</keyword>
<dbReference type="PANTHER" id="PTHR14145">
    <property type="entry name" value="26S PROTESOME SUBUNIT 6"/>
    <property type="match status" value="1"/>
</dbReference>
<dbReference type="Gene3D" id="1.25.40.570">
    <property type="match status" value="2"/>
</dbReference>
<name>A0A0D6EQI0_SPOSA</name>
<dbReference type="SUPFAM" id="SSF46785">
    <property type="entry name" value="Winged helix' DNA-binding domain"/>
    <property type="match status" value="1"/>
</dbReference>
<dbReference type="InterPro" id="IPR000717">
    <property type="entry name" value="PCI_dom"/>
</dbReference>
<evidence type="ECO:0000256" key="4">
    <source>
        <dbReference type="ARBA" id="ARBA00022490"/>
    </source>
</evidence>
<gene>
    <name evidence="8" type="primary">SPOSA6832_03998</name>
</gene>
<comment type="subcellular location">
    <subcellularLocation>
        <location evidence="2">Cytoplasm</location>
    </subcellularLocation>
    <subcellularLocation>
        <location evidence="1">Nucleus</location>
    </subcellularLocation>
</comment>
<dbReference type="GO" id="GO:0005737">
    <property type="term" value="C:cytoplasm"/>
    <property type="evidence" value="ECO:0007669"/>
    <property type="project" value="UniProtKB-SubCell"/>
</dbReference>
<dbReference type="InterPro" id="IPR019585">
    <property type="entry name" value="Rpn7/CSN1"/>
</dbReference>
<evidence type="ECO:0000256" key="6">
    <source>
        <dbReference type="ARBA" id="ARBA00023242"/>
    </source>
</evidence>
<dbReference type="EMBL" id="CENE01000022">
    <property type="protein sequence ID" value="CEQ42214.1"/>
    <property type="molecule type" value="Genomic_DNA"/>
</dbReference>
<evidence type="ECO:0000256" key="5">
    <source>
        <dbReference type="ARBA" id="ARBA00022790"/>
    </source>
</evidence>
<keyword evidence="5" id="KW-0736">Signalosome</keyword>
<evidence type="ECO:0000256" key="2">
    <source>
        <dbReference type="ARBA" id="ARBA00004496"/>
    </source>
</evidence>
<evidence type="ECO:0000256" key="3">
    <source>
        <dbReference type="ARBA" id="ARBA00008793"/>
    </source>
</evidence>
<proteinExistence type="inferred from homology"/>
<reference evidence="9" key="1">
    <citation type="submission" date="2015-02" db="EMBL/GenBank/DDBJ databases">
        <authorList>
            <person name="Gon?alves P."/>
        </authorList>
    </citation>
    <scope>NUCLEOTIDE SEQUENCE [LARGE SCALE GENOMIC DNA]</scope>
</reference>
<evidence type="ECO:0000313" key="9">
    <source>
        <dbReference type="Proteomes" id="UP000243876"/>
    </source>
</evidence>
<organism evidence="8 9">
    <name type="scientific">Sporidiobolus salmonicolor</name>
    <name type="common">Yeast-like fungus</name>
    <name type="synonym">Sporobolomyces salmonicolor</name>
    <dbReference type="NCBI Taxonomy" id="5005"/>
    <lineage>
        <taxon>Eukaryota</taxon>
        <taxon>Fungi</taxon>
        <taxon>Dikarya</taxon>
        <taxon>Basidiomycota</taxon>
        <taxon>Pucciniomycotina</taxon>
        <taxon>Microbotryomycetes</taxon>
        <taxon>Sporidiobolales</taxon>
        <taxon>Sporidiobolaceae</taxon>
        <taxon>Sporobolomyces</taxon>
    </lineage>
</organism>
<comment type="similarity">
    <text evidence="3">Belongs to the CSN1 family.</text>
</comment>
<dbReference type="OrthoDB" id="422427at2759"/>
<dbReference type="GO" id="GO:0008180">
    <property type="term" value="C:COP9 signalosome"/>
    <property type="evidence" value="ECO:0007669"/>
    <property type="project" value="UniProtKB-KW"/>
</dbReference>
<keyword evidence="6" id="KW-0539">Nucleus</keyword>
<dbReference type="InterPro" id="IPR045135">
    <property type="entry name" value="Rpn7_N"/>
</dbReference>
<dbReference type="Pfam" id="PF01399">
    <property type="entry name" value="PCI"/>
    <property type="match status" value="1"/>
</dbReference>
<evidence type="ECO:0000259" key="7">
    <source>
        <dbReference type="PROSITE" id="PS50250"/>
    </source>
</evidence>